<accession>A0ABY9VGM9</accession>
<dbReference type="RefSeq" id="WP_311072873.1">
    <property type="nucleotide sequence ID" value="NZ_CP134494.1"/>
</dbReference>
<reference evidence="1 2" key="1">
    <citation type="submission" date="2023-09" db="EMBL/GenBank/DDBJ databases">
        <title>Microbial mechanism of fulvic acid promoting antimony reduction mineralization in rice fields.</title>
        <authorList>
            <person name="Chen G."/>
            <person name="Lan J."/>
        </authorList>
    </citation>
    <scope>NUCLEOTIDE SEQUENCE [LARGE SCALE GENOMIC DNA]</scope>
    <source>
        <strain evidence="1 2">PS1</strain>
    </source>
</reference>
<evidence type="ECO:0008006" key="3">
    <source>
        <dbReference type="Google" id="ProtNLM"/>
    </source>
</evidence>
<sequence>MKKWIMLTATILIVVLFGAGCMSSESKVIKHLENKYGEKFKVEGVDKASALFPSLSGKDQIFAYPEGKPEQIFVAGESQNTEGKIYDTYVLARWGEELERAFEQKIKEHIPGDSEFKIYLRIADSKYDESMKEMSIYDYFQNVNTDAEVVLNLAVKTQDTPNLDRYKEGLFNLYQQIGEIGAEDYTLLAGFVDEKEDVTDYIRTSNVNNLPWENYGGNLYGFSVLYNRASKLNNPDDVENYYKVVKK</sequence>
<name>A0ABY9VGM9_9BACI</name>
<proteinExistence type="predicted"/>
<gene>
    <name evidence="1" type="ORF">RH061_21905</name>
</gene>
<dbReference type="PROSITE" id="PS51257">
    <property type="entry name" value="PROKAR_LIPOPROTEIN"/>
    <property type="match status" value="1"/>
</dbReference>
<dbReference type="Proteomes" id="UP001303324">
    <property type="component" value="Chromosome"/>
</dbReference>
<evidence type="ECO:0000313" key="1">
    <source>
        <dbReference type="EMBL" id="WNF22773.1"/>
    </source>
</evidence>
<organism evidence="1 2">
    <name type="scientific">Mesobacillus jeotgali</name>
    <dbReference type="NCBI Taxonomy" id="129985"/>
    <lineage>
        <taxon>Bacteria</taxon>
        <taxon>Bacillati</taxon>
        <taxon>Bacillota</taxon>
        <taxon>Bacilli</taxon>
        <taxon>Bacillales</taxon>
        <taxon>Bacillaceae</taxon>
        <taxon>Mesobacillus</taxon>
    </lineage>
</organism>
<dbReference type="EMBL" id="CP134494">
    <property type="protein sequence ID" value="WNF22773.1"/>
    <property type="molecule type" value="Genomic_DNA"/>
</dbReference>
<protein>
    <recommendedName>
        <fullName evidence="3">Lipoprotein</fullName>
    </recommendedName>
</protein>
<evidence type="ECO:0000313" key="2">
    <source>
        <dbReference type="Proteomes" id="UP001303324"/>
    </source>
</evidence>
<keyword evidence="2" id="KW-1185">Reference proteome</keyword>